<protein>
    <submittedName>
        <fullName evidence="3">Uncharacterized protein</fullName>
    </submittedName>
</protein>
<accession>A0ABP9RH08</accession>
<evidence type="ECO:0000313" key="4">
    <source>
        <dbReference type="Proteomes" id="UP001500074"/>
    </source>
</evidence>
<reference evidence="4" key="1">
    <citation type="journal article" date="2019" name="Int. J. Syst. Evol. Microbiol.">
        <title>The Global Catalogue of Microorganisms (GCM) 10K type strain sequencing project: providing services to taxonomists for standard genome sequencing and annotation.</title>
        <authorList>
            <consortium name="The Broad Institute Genomics Platform"/>
            <consortium name="The Broad Institute Genome Sequencing Center for Infectious Disease"/>
            <person name="Wu L."/>
            <person name="Ma J."/>
        </authorList>
    </citation>
    <scope>NUCLEOTIDE SEQUENCE [LARGE SCALE GENOMIC DNA]</scope>
    <source>
        <strain evidence="4">JCM 18472</strain>
    </source>
</reference>
<keyword evidence="2" id="KW-1133">Transmembrane helix</keyword>
<comment type="caution">
    <text evidence="3">The sequence shown here is derived from an EMBL/GenBank/DDBJ whole genome shotgun (WGS) entry which is preliminary data.</text>
</comment>
<organism evidence="3 4">
    <name type="scientific">Modicisalibacter zincidurans</name>
    <dbReference type="NCBI Taxonomy" id="1178777"/>
    <lineage>
        <taxon>Bacteria</taxon>
        <taxon>Pseudomonadati</taxon>
        <taxon>Pseudomonadota</taxon>
        <taxon>Gammaproteobacteria</taxon>
        <taxon>Oceanospirillales</taxon>
        <taxon>Halomonadaceae</taxon>
        <taxon>Modicisalibacter</taxon>
    </lineage>
</organism>
<dbReference type="Proteomes" id="UP001500074">
    <property type="component" value="Unassembled WGS sequence"/>
</dbReference>
<dbReference type="RefSeq" id="WP_035575402.1">
    <property type="nucleotide sequence ID" value="NZ_BAABKI010000024.1"/>
</dbReference>
<gene>
    <name evidence="3" type="ORF">GCM10023342_23830</name>
</gene>
<proteinExistence type="predicted"/>
<keyword evidence="4" id="KW-1185">Reference proteome</keyword>
<evidence type="ECO:0000256" key="2">
    <source>
        <dbReference type="SAM" id="Phobius"/>
    </source>
</evidence>
<dbReference type="EMBL" id="BAABKI010000024">
    <property type="protein sequence ID" value="GAA5176985.1"/>
    <property type="molecule type" value="Genomic_DNA"/>
</dbReference>
<feature type="region of interest" description="Disordered" evidence="1">
    <location>
        <begin position="138"/>
        <end position="166"/>
    </location>
</feature>
<evidence type="ECO:0000313" key="3">
    <source>
        <dbReference type="EMBL" id="GAA5176985.1"/>
    </source>
</evidence>
<name>A0ABP9RH08_9GAMM</name>
<feature type="transmembrane region" description="Helical" evidence="2">
    <location>
        <begin position="59"/>
        <end position="77"/>
    </location>
</feature>
<feature type="compositionally biased region" description="Polar residues" evidence="1">
    <location>
        <begin position="152"/>
        <end position="166"/>
    </location>
</feature>
<keyword evidence="2" id="KW-0472">Membrane</keyword>
<sequence length="166" mass="18335">MRNFLLLRRPLPRRTLVFCHVVAQLTLVIAGLAWLAMRSPLLAGGSWAERWPTLVLDTGLWLLALVGLRLLAELLMLPYHLAGLRQGPGAVVTRAFDRRPAIHDPDSAWVSEARPATEPAILDEEAVGNVRVVQPRRPFSARQALDEEGKASRSNKGAPSRQEPSL</sequence>
<evidence type="ECO:0000256" key="1">
    <source>
        <dbReference type="SAM" id="MobiDB-lite"/>
    </source>
</evidence>
<keyword evidence="2" id="KW-0812">Transmembrane</keyword>